<gene>
    <name evidence="2" type="ORF">PV666_40190</name>
</gene>
<dbReference type="RefSeq" id="WP_319167152.1">
    <property type="nucleotide sequence ID" value="NZ_JARAWP010000031.1"/>
</dbReference>
<protein>
    <recommendedName>
        <fullName evidence="4">Helix-turn-helix domain-containing protein</fullName>
    </recommendedName>
</protein>
<evidence type="ECO:0008006" key="4">
    <source>
        <dbReference type="Google" id="ProtNLM"/>
    </source>
</evidence>
<dbReference type="Proteomes" id="UP001272987">
    <property type="component" value="Unassembled WGS sequence"/>
</dbReference>
<feature type="compositionally biased region" description="Pro residues" evidence="1">
    <location>
        <begin position="425"/>
        <end position="447"/>
    </location>
</feature>
<feature type="compositionally biased region" description="Pro residues" evidence="1">
    <location>
        <begin position="406"/>
        <end position="417"/>
    </location>
</feature>
<proteinExistence type="predicted"/>
<organism evidence="2 3">
    <name type="scientific">Streptomyces acidiscabies</name>
    <dbReference type="NCBI Taxonomy" id="42234"/>
    <lineage>
        <taxon>Bacteria</taxon>
        <taxon>Bacillati</taxon>
        <taxon>Actinomycetota</taxon>
        <taxon>Actinomycetes</taxon>
        <taxon>Kitasatosporales</taxon>
        <taxon>Streptomycetaceae</taxon>
        <taxon>Streptomyces</taxon>
    </lineage>
</organism>
<reference evidence="2 3" key="1">
    <citation type="journal article" date="2023" name="Microb. Genom.">
        <title>Mesoterricola silvestris gen. nov., sp. nov., Mesoterricola sediminis sp. nov., Geothrix oryzae sp. nov., Geothrix edaphica sp. nov., Geothrix rubra sp. nov., and Geothrix limicola sp. nov., six novel members of Acidobacteriota isolated from soils.</title>
        <authorList>
            <person name="Weisberg A.J."/>
            <person name="Pearce E."/>
            <person name="Kramer C.G."/>
            <person name="Chang J.H."/>
            <person name="Clarke C.R."/>
        </authorList>
    </citation>
    <scope>NUCLEOTIDE SEQUENCE [LARGE SCALE GENOMIC DNA]</scope>
    <source>
        <strain evidence="2 3">NB05-1H</strain>
    </source>
</reference>
<dbReference type="EMBL" id="JARAWP010000031">
    <property type="protein sequence ID" value="MDX3024048.1"/>
    <property type="molecule type" value="Genomic_DNA"/>
</dbReference>
<sequence length="484" mass="52952">MSVSARSAEPRHRGGAGCAAQADTSLPRWHSQKVKVPRRVWGDRARYSPGAVAWHAQITALQARPERCRASVARLAEWMGDSKRTGERYLRELAVPGPDGVAELTVVRHTSAAGDGETAERWTRRPGRDEHFALVPIGAAKSLRHPLFVLYCALTYSCATHTPVTAAELGGVLGVTEMTARRMTTELERLGWITVDRRAGAHGRHEYEVHDHPLHPAPTTPEAVSSDGGSGASADGGSLATEEDAGLTDVEKEPPTPVLGIRRRRPTATSARARDLMVDTFGRRTGLDLTPAAWHTVHHVLDPVRHRLPELTAWEWERLVGDVLAQLADGQTPGRLHQRLQRRYAVMWTPTTEDTPDDGQGIRSIARWLIGPALARHGCERPDCETGVIWPDGTDCPTCALRHEPPAPTPQPTTAPHPHPHAPPRPRPAPVPPPLPPDAQIGPPPEPGGWRALVARERPHDLRTFRARWTGHQHLLPPDTPTGT</sequence>
<evidence type="ECO:0000313" key="3">
    <source>
        <dbReference type="Proteomes" id="UP001272987"/>
    </source>
</evidence>
<evidence type="ECO:0000313" key="2">
    <source>
        <dbReference type="EMBL" id="MDX3024048.1"/>
    </source>
</evidence>
<keyword evidence="3" id="KW-1185">Reference proteome</keyword>
<comment type="caution">
    <text evidence="2">The sequence shown here is derived from an EMBL/GenBank/DDBJ whole genome shotgun (WGS) entry which is preliminary data.</text>
</comment>
<evidence type="ECO:0000256" key="1">
    <source>
        <dbReference type="SAM" id="MobiDB-lite"/>
    </source>
</evidence>
<name>A0ABU4M826_9ACTN</name>
<feature type="region of interest" description="Disordered" evidence="1">
    <location>
        <begin position="1"/>
        <end position="33"/>
    </location>
</feature>
<feature type="region of interest" description="Disordered" evidence="1">
    <location>
        <begin position="401"/>
        <end position="457"/>
    </location>
</feature>
<feature type="region of interest" description="Disordered" evidence="1">
    <location>
        <begin position="210"/>
        <end position="260"/>
    </location>
</feature>
<accession>A0ABU4M826</accession>